<gene>
    <name evidence="6" type="primary">def</name>
    <name evidence="7" type="ORF">MEBOL_004976</name>
</gene>
<dbReference type="Pfam" id="PF01327">
    <property type="entry name" value="Pep_deformylase"/>
    <property type="match status" value="1"/>
</dbReference>
<dbReference type="KEGG" id="mbd:MEBOL_004976"/>
<keyword evidence="4 6" id="KW-0648">Protein biosynthesis</keyword>
<protein>
    <recommendedName>
        <fullName evidence="6">Peptide deformylase</fullName>
        <shortName evidence="6">PDF</shortName>
        <ecNumber evidence="6">3.5.1.88</ecNumber>
    </recommendedName>
    <alternativeName>
        <fullName evidence="6">Polypeptide deformylase</fullName>
    </alternativeName>
</protein>
<dbReference type="InterPro" id="IPR036821">
    <property type="entry name" value="Peptide_deformylase_sf"/>
</dbReference>
<keyword evidence="3 6" id="KW-0378">Hydrolase</keyword>
<feature type="binding site" evidence="6">
    <location>
        <position position="134"/>
    </location>
    <ligand>
        <name>Fe cation</name>
        <dbReference type="ChEBI" id="CHEBI:24875"/>
    </ligand>
</feature>
<dbReference type="Gene3D" id="3.90.45.10">
    <property type="entry name" value="Peptide deformylase"/>
    <property type="match status" value="1"/>
</dbReference>
<dbReference type="EMBL" id="CP022163">
    <property type="protein sequence ID" value="ATB31513.1"/>
    <property type="molecule type" value="Genomic_DNA"/>
</dbReference>
<dbReference type="GO" id="GO:0006412">
    <property type="term" value="P:translation"/>
    <property type="evidence" value="ECO:0007669"/>
    <property type="project" value="UniProtKB-UniRule"/>
</dbReference>
<name>A0A250IJW6_9BACT</name>
<dbReference type="GO" id="GO:0046872">
    <property type="term" value="F:metal ion binding"/>
    <property type="evidence" value="ECO:0007669"/>
    <property type="project" value="UniProtKB-KW"/>
</dbReference>
<dbReference type="EC" id="3.5.1.88" evidence="6"/>
<dbReference type="PANTHER" id="PTHR10458">
    <property type="entry name" value="PEPTIDE DEFORMYLASE"/>
    <property type="match status" value="1"/>
</dbReference>
<dbReference type="Proteomes" id="UP000217289">
    <property type="component" value="Chromosome"/>
</dbReference>
<keyword evidence="5 6" id="KW-0408">Iron</keyword>
<dbReference type="PANTHER" id="PTHR10458:SF22">
    <property type="entry name" value="PEPTIDE DEFORMYLASE"/>
    <property type="match status" value="1"/>
</dbReference>
<evidence type="ECO:0000313" key="7">
    <source>
        <dbReference type="EMBL" id="ATB31513.1"/>
    </source>
</evidence>
<keyword evidence="2 6" id="KW-0479">Metal-binding</keyword>
<dbReference type="OrthoDB" id="9804313at2"/>
<comment type="catalytic activity">
    <reaction evidence="6">
        <text>N-terminal N-formyl-L-methionyl-[peptide] + H2O = N-terminal L-methionyl-[peptide] + formate</text>
        <dbReference type="Rhea" id="RHEA:24420"/>
        <dbReference type="Rhea" id="RHEA-COMP:10639"/>
        <dbReference type="Rhea" id="RHEA-COMP:10640"/>
        <dbReference type="ChEBI" id="CHEBI:15377"/>
        <dbReference type="ChEBI" id="CHEBI:15740"/>
        <dbReference type="ChEBI" id="CHEBI:49298"/>
        <dbReference type="ChEBI" id="CHEBI:64731"/>
        <dbReference type="EC" id="3.5.1.88"/>
    </reaction>
</comment>
<dbReference type="NCBIfam" id="TIGR00079">
    <property type="entry name" value="pept_deformyl"/>
    <property type="match status" value="1"/>
</dbReference>
<dbReference type="CDD" id="cd00487">
    <property type="entry name" value="Pep_deformylase"/>
    <property type="match status" value="1"/>
</dbReference>
<evidence type="ECO:0000256" key="4">
    <source>
        <dbReference type="ARBA" id="ARBA00022917"/>
    </source>
</evidence>
<evidence type="ECO:0000256" key="6">
    <source>
        <dbReference type="HAMAP-Rule" id="MF_00163"/>
    </source>
</evidence>
<accession>A0A250IJW6</accession>
<organism evidence="7 8">
    <name type="scientific">Melittangium boletus DSM 14713</name>
    <dbReference type="NCBI Taxonomy" id="1294270"/>
    <lineage>
        <taxon>Bacteria</taxon>
        <taxon>Pseudomonadati</taxon>
        <taxon>Myxococcota</taxon>
        <taxon>Myxococcia</taxon>
        <taxon>Myxococcales</taxon>
        <taxon>Cystobacterineae</taxon>
        <taxon>Archangiaceae</taxon>
        <taxon>Melittangium</taxon>
    </lineage>
</organism>
<dbReference type="HAMAP" id="MF_00163">
    <property type="entry name" value="Pep_deformylase"/>
    <property type="match status" value="1"/>
</dbReference>
<evidence type="ECO:0000256" key="5">
    <source>
        <dbReference type="ARBA" id="ARBA00023004"/>
    </source>
</evidence>
<evidence type="ECO:0000256" key="2">
    <source>
        <dbReference type="ARBA" id="ARBA00022723"/>
    </source>
</evidence>
<keyword evidence="8" id="KW-1185">Reference proteome</keyword>
<sequence length="174" mass="19499">MVREILIWPHPVLKQKARPVARVDDSLRTLVKDMFETMYAEEGVGLAAPQVGVLQRVIVLDCRPRQPESQPLVMINPEIIALEGKVVFNEGCLSIPGEGEDVERAAKVSVRYLDLEGNPQTLACDELLAVAVQHEVDHLDGIVYVDHVSSLKRELIRKRMVKHVKPAREARPTV</sequence>
<dbReference type="PIRSF" id="PIRSF004749">
    <property type="entry name" value="Pep_def"/>
    <property type="match status" value="1"/>
</dbReference>
<comment type="cofactor">
    <cofactor evidence="6">
        <name>Fe(2+)</name>
        <dbReference type="ChEBI" id="CHEBI:29033"/>
    </cofactor>
    <text evidence="6">Binds 1 Fe(2+) ion.</text>
</comment>
<reference evidence="7 8" key="1">
    <citation type="submission" date="2017-06" db="EMBL/GenBank/DDBJ databases">
        <authorList>
            <person name="Kim H.J."/>
            <person name="Triplett B.A."/>
        </authorList>
    </citation>
    <scope>NUCLEOTIDE SEQUENCE [LARGE SCALE GENOMIC DNA]</scope>
    <source>
        <strain evidence="7 8">DSM 14713</strain>
    </source>
</reference>
<feature type="binding site" evidence="6">
    <location>
        <position position="138"/>
    </location>
    <ligand>
        <name>Fe cation</name>
        <dbReference type="ChEBI" id="CHEBI:24875"/>
    </ligand>
</feature>
<evidence type="ECO:0000256" key="1">
    <source>
        <dbReference type="ARBA" id="ARBA00010759"/>
    </source>
</evidence>
<dbReference type="InterPro" id="IPR023635">
    <property type="entry name" value="Peptide_deformylase"/>
</dbReference>
<dbReference type="FunFam" id="3.90.45.10:FF:000005">
    <property type="entry name" value="Peptide deformylase"/>
    <property type="match status" value="1"/>
</dbReference>
<dbReference type="GO" id="GO:0042586">
    <property type="term" value="F:peptide deformylase activity"/>
    <property type="evidence" value="ECO:0007669"/>
    <property type="project" value="UniProtKB-UniRule"/>
</dbReference>
<comment type="similarity">
    <text evidence="1 6">Belongs to the polypeptide deformylase family.</text>
</comment>
<proteinExistence type="inferred from homology"/>
<evidence type="ECO:0000256" key="3">
    <source>
        <dbReference type="ARBA" id="ARBA00022801"/>
    </source>
</evidence>
<feature type="active site" evidence="6">
    <location>
        <position position="135"/>
    </location>
</feature>
<dbReference type="RefSeq" id="WP_095979830.1">
    <property type="nucleotide sequence ID" value="NZ_CP022163.1"/>
</dbReference>
<evidence type="ECO:0000313" key="8">
    <source>
        <dbReference type="Proteomes" id="UP000217289"/>
    </source>
</evidence>
<dbReference type="PRINTS" id="PR01576">
    <property type="entry name" value="PDEFORMYLASE"/>
</dbReference>
<feature type="binding site" evidence="6">
    <location>
        <position position="92"/>
    </location>
    <ligand>
        <name>Fe cation</name>
        <dbReference type="ChEBI" id="CHEBI:24875"/>
    </ligand>
</feature>
<comment type="function">
    <text evidence="6">Removes the formyl group from the N-terminal Met of newly synthesized proteins. Requires at least a dipeptide for an efficient rate of reaction. N-terminal L-methionine is a prerequisite for activity but the enzyme has broad specificity at other positions.</text>
</comment>
<dbReference type="SUPFAM" id="SSF56420">
    <property type="entry name" value="Peptide deformylase"/>
    <property type="match status" value="1"/>
</dbReference>
<dbReference type="NCBIfam" id="NF001159">
    <property type="entry name" value="PRK00150.1-3"/>
    <property type="match status" value="1"/>
</dbReference>
<dbReference type="AlphaFoldDB" id="A0A250IJW6"/>